<dbReference type="PRINTS" id="PR00364">
    <property type="entry name" value="DISEASERSIST"/>
</dbReference>
<keyword evidence="3" id="KW-0611">Plant defense</keyword>
<dbReference type="Pfam" id="PF25019">
    <property type="entry name" value="LRR_R13L1-DRL21"/>
    <property type="match status" value="1"/>
</dbReference>
<dbReference type="InterPro" id="IPR036388">
    <property type="entry name" value="WH-like_DNA-bd_sf"/>
</dbReference>
<dbReference type="InterPro" id="IPR002182">
    <property type="entry name" value="NB-ARC"/>
</dbReference>
<accession>A0ABP0XQ14</accession>
<evidence type="ECO:0000313" key="7">
    <source>
        <dbReference type="EMBL" id="CAK9310244.1"/>
    </source>
</evidence>
<dbReference type="Pfam" id="PF00931">
    <property type="entry name" value="NB-ARC"/>
    <property type="match status" value="1"/>
</dbReference>
<keyword evidence="2" id="KW-0677">Repeat</keyword>
<keyword evidence="1" id="KW-0433">Leucine-rich repeat</keyword>
<dbReference type="SUPFAM" id="SSF52047">
    <property type="entry name" value="RNI-like"/>
    <property type="match status" value="1"/>
</dbReference>
<dbReference type="PANTHER" id="PTHR36766:SF38">
    <property type="entry name" value="DISEASE RESISTANCE PROTEIN RGA3"/>
    <property type="match status" value="1"/>
</dbReference>
<dbReference type="Proteomes" id="UP001642487">
    <property type="component" value="Chromosome 1"/>
</dbReference>
<dbReference type="InterPro" id="IPR056789">
    <property type="entry name" value="LRR_R13L1-DRL21"/>
</dbReference>
<gene>
    <name evidence="7" type="ORF">CITCOLO1_LOCUS1862</name>
</gene>
<keyword evidence="8" id="KW-1185">Reference proteome</keyword>
<feature type="domain" description="NB-ARC" evidence="4">
    <location>
        <begin position="58"/>
        <end position="229"/>
    </location>
</feature>
<evidence type="ECO:0000259" key="4">
    <source>
        <dbReference type="Pfam" id="PF00931"/>
    </source>
</evidence>
<dbReference type="Gene3D" id="3.40.50.300">
    <property type="entry name" value="P-loop containing nucleotide triphosphate hydrolases"/>
    <property type="match status" value="1"/>
</dbReference>
<evidence type="ECO:0000256" key="3">
    <source>
        <dbReference type="ARBA" id="ARBA00022821"/>
    </source>
</evidence>
<dbReference type="PANTHER" id="PTHR36766">
    <property type="entry name" value="PLANT BROAD-SPECTRUM MILDEW RESISTANCE PROTEIN RPW8"/>
    <property type="match status" value="1"/>
</dbReference>
<evidence type="ECO:0000259" key="6">
    <source>
        <dbReference type="Pfam" id="PF25019"/>
    </source>
</evidence>
<feature type="domain" description="R13L1/DRL21-like LRR repeat region" evidence="6">
    <location>
        <begin position="568"/>
        <end position="695"/>
    </location>
</feature>
<reference evidence="7 8" key="1">
    <citation type="submission" date="2024-03" db="EMBL/GenBank/DDBJ databases">
        <authorList>
            <person name="Gkanogiannis A."/>
            <person name="Becerra Lopez-Lavalle L."/>
        </authorList>
    </citation>
    <scope>NUCLEOTIDE SEQUENCE [LARGE SCALE GENOMIC DNA]</scope>
</reference>
<dbReference type="InterPro" id="IPR027417">
    <property type="entry name" value="P-loop_NTPase"/>
</dbReference>
<dbReference type="Gene3D" id="1.10.10.10">
    <property type="entry name" value="Winged helix-like DNA-binding domain superfamily/Winged helix DNA-binding domain"/>
    <property type="match status" value="1"/>
</dbReference>
<name>A0ABP0XQ14_9ROSI</name>
<dbReference type="InterPro" id="IPR032675">
    <property type="entry name" value="LRR_dom_sf"/>
</dbReference>
<evidence type="ECO:0008006" key="9">
    <source>
        <dbReference type="Google" id="ProtNLM"/>
    </source>
</evidence>
<sequence length="1097" mass="125709">MGKKIKQVRVKLDAIAADKAQLHLSVRLREIREGDVSRKVRETSSFIPEGEVIGRDDDKKAIIDFLLDTKTKKDNVEVVSIVGMGGLGKTALAQSVYNDEKINKHFKLKLWVCISEEFDVKTILENIIEFIEEKKHEPLQLDKMQSAVREKINGKKYLLVMDDVWNESHEKWIDLKRFLMGGAKGSKILVTTRNFQVAEASDTVWFHHLKELDKDNSWVLFRKMAFLNEEEELENSNLVRIGKEIVAKLKGSPLAIRVVGRLLYFKNTEMDWLSFKDSELCTILQQENQIQPILKISFNHLPSHLKQCFTYCALFPKDYEFQKDGLVKQWMAQGFIQPRNKKAMEDVGDDYFKELVGRSFFQDIRKNKLGDIKKCKMHDLTHDLACSIVENEYVVLSDGVGSIDKRTRHVLFSYNRRSIPRKTVPKSFTEAKSLRTLNVDRHASFRFFKKAYHINLRQLRTLNLDYGCCHPPKFIDKLKHLRYLNLSGLKIDFLPRFITKLYNLETLILRDCWWLRKLPRDINKLIKLRHLDIYKCFKLTHMPKGLGGMSSLQTMNLFVLGKDKGGDLSELNGLKSLRGSLSIRELQFCTAADLKNAKYLEEKSGIQKLELHWDTDKKKLKLDDASDEGVLECLKPHSNVRKMSIQGFRGMKLCDWLSSNFLGGLVSIELRHCEKLQHLLPFDQFPYLKHLHLENLPNIEYIDNNSCVSSSTTFFPSLEKLRIIDMPKLKGWWRGEIPSKSAQYAASASLPKALHHLSKLRISGCPQLVSIPQHPPLQSLTIDGVGFQLFDMVIRMATNLAADSSSSSSLSKLSTLCIQNIDLEFLPQDLFCNMKDVESLSIQHCKNLQMSSSHFVGEEDDSVLYWKELGSLRNLSLRDIPKMEYLPKSLKYITTLELLDLTDCPNLVSIEGIGQLTSLLGLRIGGCPKLPLLSEEVGHLISLSHLFIWSCPNLTSLPEGVSRLTSLSNLYIKDCPNLTSLPEGLCHLRSLRGGLRVSNCPKLRKQNKKVRGEEDCTEIKFVSPRRPDKAKPQNLEPYSKKSYLSTENREKKVMCSIKEAQVQAEEGKRFPQSKVSEVRDGIDGQSYFTHGIEDLFL</sequence>
<organism evidence="7 8">
    <name type="scientific">Citrullus colocynthis</name>
    <name type="common">colocynth</name>
    <dbReference type="NCBI Taxonomy" id="252529"/>
    <lineage>
        <taxon>Eukaryota</taxon>
        <taxon>Viridiplantae</taxon>
        <taxon>Streptophyta</taxon>
        <taxon>Embryophyta</taxon>
        <taxon>Tracheophyta</taxon>
        <taxon>Spermatophyta</taxon>
        <taxon>Magnoliopsida</taxon>
        <taxon>eudicotyledons</taxon>
        <taxon>Gunneridae</taxon>
        <taxon>Pentapetalae</taxon>
        <taxon>rosids</taxon>
        <taxon>fabids</taxon>
        <taxon>Cucurbitales</taxon>
        <taxon>Cucurbitaceae</taxon>
        <taxon>Benincaseae</taxon>
        <taxon>Citrullus</taxon>
    </lineage>
</organism>
<dbReference type="SUPFAM" id="SSF52058">
    <property type="entry name" value="L domain-like"/>
    <property type="match status" value="1"/>
</dbReference>
<dbReference type="InterPro" id="IPR042197">
    <property type="entry name" value="Apaf_helical"/>
</dbReference>
<evidence type="ECO:0000259" key="5">
    <source>
        <dbReference type="Pfam" id="PF23559"/>
    </source>
</evidence>
<evidence type="ECO:0000256" key="2">
    <source>
        <dbReference type="ARBA" id="ARBA00022737"/>
    </source>
</evidence>
<protein>
    <recommendedName>
        <fullName evidence="9">NB-ARC domain-containing protein</fullName>
    </recommendedName>
</protein>
<evidence type="ECO:0000256" key="1">
    <source>
        <dbReference type="ARBA" id="ARBA00022614"/>
    </source>
</evidence>
<dbReference type="EMBL" id="OZ021735">
    <property type="protein sequence ID" value="CAK9310244.1"/>
    <property type="molecule type" value="Genomic_DNA"/>
</dbReference>
<feature type="domain" description="Disease resistance protein winged helix" evidence="5">
    <location>
        <begin position="314"/>
        <end position="385"/>
    </location>
</feature>
<proteinExistence type="predicted"/>
<evidence type="ECO:0000313" key="8">
    <source>
        <dbReference type="Proteomes" id="UP001642487"/>
    </source>
</evidence>
<dbReference type="Gene3D" id="1.10.8.430">
    <property type="entry name" value="Helical domain of apoptotic protease-activating factors"/>
    <property type="match status" value="1"/>
</dbReference>
<dbReference type="Gene3D" id="3.80.10.10">
    <property type="entry name" value="Ribonuclease Inhibitor"/>
    <property type="match status" value="2"/>
</dbReference>
<dbReference type="SUPFAM" id="SSF52540">
    <property type="entry name" value="P-loop containing nucleoside triphosphate hydrolases"/>
    <property type="match status" value="1"/>
</dbReference>
<dbReference type="InterPro" id="IPR058922">
    <property type="entry name" value="WHD_DRP"/>
</dbReference>
<dbReference type="Pfam" id="PF23559">
    <property type="entry name" value="WHD_DRP"/>
    <property type="match status" value="1"/>
</dbReference>